<sequence>MLFATTGMSLNYPPREMASGLCVGVIETTPHVVSTYEIAPFVQNKQKSSQDTSREKQTVFRGTPQHFNFNPTVSDTESSESFADEVLNLSRKD</sequence>
<accession>A0A3P7JNU0</accession>
<organism evidence="2 3">
    <name type="scientific">Strongylus vulgaris</name>
    <name type="common">Blood worm</name>
    <dbReference type="NCBI Taxonomy" id="40348"/>
    <lineage>
        <taxon>Eukaryota</taxon>
        <taxon>Metazoa</taxon>
        <taxon>Ecdysozoa</taxon>
        <taxon>Nematoda</taxon>
        <taxon>Chromadorea</taxon>
        <taxon>Rhabditida</taxon>
        <taxon>Rhabditina</taxon>
        <taxon>Rhabditomorpha</taxon>
        <taxon>Strongyloidea</taxon>
        <taxon>Strongylidae</taxon>
        <taxon>Strongylus</taxon>
    </lineage>
</organism>
<dbReference type="EMBL" id="UYYB01108179">
    <property type="protein sequence ID" value="VDM80324.1"/>
    <property type="molecule type" value="Genomic_DNA"/>
</dbReference>
<feature type="compositionally biased region" description="Polar residues" evidence="1">
    <location>
        <begin position="65"/>
        <end position="81"/>
    </location>
</feature>
<evidence type="ECO:0000313" key="3">
    <source>
        <dbReference type="Proteomes" id="UP000270094"/>
    </source>
</evidence>
<keyword evidence="3" id="KW-1185">Reference proteome</keyword>
<dbReference type="AlphaFoldDB" id="A0A3P7JNU0"/>
<dbReference type="Proteomes" id="UP000270094">
    <property type="component" value="Unassembled WGS sequence"/>
</dbReference>
<name>A0A3P7JNU0_STRVU</name>
<protein>
    <submittedName>
        <fullName evidence="2">Uncharacterized protein</fullName>
    </submittedName>
</protein>
<gene>
    <name evidence="2" type="ORF">SVUK_LOCUS15322</name>
</gene>
<feature type="region of interest" description="Disordered" evidence="1">
    <location>
        <begin position="44"/>
        <end position="93"/>
    </location>
</feature>
<dbReference type="OrthoDB" id="6155966at2759"/>
<proteinExistence type="predicted"/>
<evidence type="ECO:0000256" key="1">
    <source>
        <dbReference type="SAM" id="MobiDB-lite"/>
    </source>
</evidence>
<evidence type="ECO:0000313" key="2">
    <source>
        <dbReference type="EMBL" id="VDM80324.1"/>
    </source>
</evidence>
<reference evidence="2 3" key="1">
    <citation type="submission" date="2018-11" db="EMBL/GenBank/DDBJ databases">
        <authorList>
            <consortium name="Pathogen Informatics"/>
        </authorList>
    </citation>
    <scope>NUCLEOTIDE SEQUENCE [LARGE SCALE GENOMIC DNA]</scope>
</reference>